<dbReference type="CDD" id="cd03801">
    <property type="entry name" value="GT4_PimA-like"/>
    <property type="match status" value="1"/>
</dbReference>
<organism evidence="3 4">
    <name type="scientific">Pyrobaculum aerophilum</name>
    <dbReference type="NCBI Taxonomy" id="13773"/>
    <lineage>
        <taxon>Archaea</taxon>
        <taxon>Thermoproteota</taxon>
        <taxon>Thermoprotei</taxon>
        <taxon>Thermoproteales</taxon>
        <taxon>Thermoproteaceae</taxon>
        <taxon>Pyrobaculum</taxon>
    </lineage>
</organism>
<dbReference type="SUPFAM" id="SSF53756">
    <property type="entry name" value="UDP-Glycosyltransferase/glycogen phosphorylase"/>
    <property type="match status" value="1"/>
</dbReference>
<dbReference type="Proteomes" id="UP000256877">
    <property type="component" value="Unassembled WGS sequence"/>
</dbReference>
<feature type="domain" description="Glycosyl transferase family 1" evidence="2">
    <location>
        <begin position="208"/>
        <end position="327"/>
    </location>
</feature>
<proteinExistence type="predicted"/>
<dbReference type="Gene3D" id="3.40.50.2000">
    <property type="entry name" value="Glycogen Phosphorylase B"/>
    <property type="match status" value="2"/>
</dbReference>
<dbReference type="OrthoDB" id="26106at2157"/>
<dbReference type="AlphaFoldDB" id="A0A371QVW3"/>
<comment type="caution">
    <text evidence="3">The sequence shown here is derived from an EMBL/GenBank/DDBJ whole genome shotgun (WGS) entry which is preliminary data.</text>
</comment>
<sequence length="388" mass="44106">MICIFSPAGELTGGTYRSLRSMLGFPRGKFRLFMPLDVKLSLLNALKQLINDPLLYSLVASAEELNPIGTCKGKWRCYVNYGKKLIPQLKESKCEVIYVPHEHPYIPLGFGSSVKWAMLLQVTPVVGSLITEEGRGFRLFWKNMKLKYETSPIKILKGYYRLLTYKKLFKIGKVFAVSKSISYELEKLGIGSNVEVLWPGVGVDPCQQKNPPNNRDIDVIFFARLLPEKGIYDFLKVVKILQQQSPRIKAIAIGMADEQNYQRIVTYSKNQNINVNIVRNLKRDEAMRLLGRAKLMIYPSKFDAFPLAVLEALSCGTPVIAYNIPAIRLNFETPAVMKVRPGDIMEMAELALITLSNYYEFADEAIKFASMFTWENVSQTEWSRISSL</sequence>
<accession>A0A371QVW3</accession>
<dbReference type="PANTHER" id="PTHR46401:SF2">
    <property type="entry name" value="GLYCOSYLTRANSFERASE WBBK-RELATED"/>
    <property type="match status" value="1"/>
</dbReference>
<dbReference type="InterPro" id="IPR001296">
    <property type="entry name" value="Glyco_trans_1"/>
</dbReference>
<gene>
    <name evidence="3" type="ORF">CGL52_14505</name>
</gene>
<protein>
    <submittedName>
        <fullName evidence="3">Glycosyl transferase</fullName>
    </submittedName>
</protein>
<dbReference type="RefSeq" id="WP_116430688.1">
    <property type="nucleotide sequence ID" value="NZ_NMUF01000091.1"/>
</dbReference>
<keyword evidence="1 3" id="KW-0808">Transferase</keyword>
<dbReference type="Pfam" id="PF00534">
    <property type="entry name" value="Glycos_transf_1"/>
    <property type="match status" value="1"/>
</dbReference>
<dbReference type="EMBL" id="NMUF01000091">
    <property type="protein sequence ID" value="RFA94310.1"/>
    <property type="molecule type" value="Genomic_DNA"/>
</dbReference>
<evidence type="ECO:0000259" key="2">
    <source>
        <dbReference type="Pfam" id="PF00534"/>
    </source>
</evidence>
<dbReference type="PANTHER" id="PTHR46401">
    <property type="entry name" value="GLYCOSYLTRANSFERASE WBBK-RELATED"/>
    <property type="match status" value="1"/>
</dbReference>
<reference evidence="3 4" key="1">
    <citation type="submission" date="2017-07" db="EMBL/GenBank/DDBJ databases">
        <title>Draft genome sequence of aerobic hyperthermophilic archaea, Pyrobaculum aerophilum YKB31 and YKB32.</title>
        <authorList>
            <person name="Mochizuki T."/>
            <person name="Berliner A.J."/>
            <person name="Yoshida-Takashima Y."/>
            <person name="Takaki Y."/>
            <person name="Nunoura T."/>
            <person name="Takai K."/>
        </authorList>
    </citation>
    <scope>NUCLEOTIDE SEQUENCE [LARGE SCALE GENOMIC DNA]</scope>
    <source>
        <strain evidence="3 4">YKB32</strain>
    </source>
</reference>
<evidence type="ECO:0000256" key="1">
    <source>
        <dbReference type="ARBA" id="ARBA00022679"/>
    </source>
</evidence>
<evidence type="ECO:0000313" key="4">
    <source>
        <dbReference type="Proteomes" id="UP000256877"/>
    </source>
</evidence>
<name>A0A371QVW3_9CREN</name>
<evidence type="ECO:0000313" key="3">
    <source>
        <dbReference type="EMBL" id="RFA94310.1"/>
    </source>
</evidence>
<dbReference type="GO" id="GO:0016757">
    <property type="term" value="F:glycosyltransferase activity"/>
    <property type="evidence" value="ECO:0007669"/>
    <property type="project" value="InterPro"/>
</dbReference>